<evidence type="ECO:0000313" key="2">
    <source>
        <dbReference type="Proteomes" id="UP000248349"/>
    </source>
</evidence>
<evidence type="ECO:0000313" key="1">
    <source>
        <dbReference type="EMBL" id="PYH40050.1"/>
    </source>
</evidence>
<dbReference type="GeneID" id="37072545"/>
<name>A0A318Z8S6_9EURO</name>
<dbReference type="Proteomes" id="UP000248349">
    <property type="component" value="Unassembled WGS sequence"/>
</dbReference>
<protein>
    <submittedName>
        <fullName evidence="1">Uncharacterized protein</fullName>
    </submittedName>
</protein>
<keyword evidence="2" id="KW-1185">Reference proteome</keyword>
<feature type="non-terminal residue" evidence="1">
    <location>
        <position position="1"/>
    </location>
</feature>
<feature type="non-terminal residue" evidence="1">
    <location>
        <position position="124"/>
    </location>
</feature>
<dbReference type="EMBL" id="KZ821308">
    <property type="protein sequence ID" value="PYH40050.1"/>
    <property type="molecule type" value="Genomic_DNA"/>
</dbReference>
<accession>A0A318Z8S6</accession>
<organism evidence="1 2">
    <name type="scientific">Aspergillus saccharolyticus JOP 1030-1</name>
    <dbReference type="NCBI Taxonomy" id="1450539"/>
    <lineage>
        <taxon>Eukaryota</taxon>
        <taxon>Fungi</taxon>
        <taxon>Dikarya</taxon>
        <taxon>Ascomycota</taxon>
        <taxon>Pezizomycotina</taxon>
        <taxon>Eurotiomycetes</taxon>
        <taxon>Eurotiomycetidae</taxon>
        <taxon>Eurotiales</taxon>
        <taxon>Aspergillaceae</taxon>
        <taxon>Aspergillus</taxon>
        <taxon>Aspergillus subgen. Circumdati</taxon>
    </lineage>
</organism>
<dbReference type="STRING" id="1450539.A0A318Z8S6"/>
<dbReference type="AlphaFoldDB" id="A0A318Z8S6"/>
<gene>
    <name evidence="1" type="ORF">BP01DRAFT_262721</name>
</gene>
<proteinExistence type="predicted"/>
<dbReference type="OrthoDB" id="2861623at2759"/>
<dbReference type="RefSeq" id="XP_025426032.1">
    <property type="nucleotide sequence ID" value="XM_025571317.1"/>
</dbReference>
<reference evidence="1 2" key="1">
    <citation type="submission" date="2016-12" db="EMBL/GenBank/DDBJ databases">
        <title>The genomes of Aspergillus section Nigri reveals drivers in fungal speciation.</title>
        <authorList>
            <consortium name="DOE Joint Genome Institute"/>
            <person name="Vesth T.C."/>
            <person name="Nybo J."/>
            <person name="Theobald S."/>
            <person name="Brandl J."/>
            <person name="Frisvad J.C."/>
            <person name="Nielsen K.F."/>
            <person name="Lyhne E.K."/>
            <person name="Kogle M.E."/>
            <person name="Kuo A."/>
            <person name="Riley R."/>
            <person name="Clum A."/>
            <person name="Nolan M."/>
            <person name="Lipzen A."/>
            <person name="Salamov A."/>
            <person name="Henrissat B."/>
            <person name="Wiebenga A."/>
            <person name="De Vries R.P."/>
            <person name="Grigoriev I.V."/>
            <person name="Mortensen U.H."/>
            <person name="Andersen M.R."/>
            <person name="Baker S.E."/>
        </authorList>
    </citation>
    <scope>NUCLEOTIDE SEQUENCE [LARGE SCALE GENOMIC DNA]</scope>
    <source>
        <strain evidence="1 2">JOP 1030-1</strain>
    </source>
</reference>
<sequence length="124" mass="14769">YRKQSVPYFHGRARGGRRYPRSSYFAWKLQYAFICWTRVADHIRSMYSKDSLKVLPDQELYYESVDTVDTVYSGNHTPSLKQYLSRCQRTAGVYQVIATIPWVAHLFNKTMQLLWKHTSYLVYI</sequence>